<reference evidence="1 2" key="1">
    <citation type="submission" date="2020-10" db="EMBL/GenBank/DDBJ databases">
        <title>complete genome sequencing of Lysobacter sp. H23M41.</title>
        <authorList>
            <person name="Bae J.-W."/>
            <person name="Lee S.-Y."/>
        </authorList>
    </citation>
    <scope>NUCLEOTIDE SEQUENCE [LARGE SCALE GENOMIC DNA]</scope>
    <source>
        <strain evidence="1 2">H23M41</strain>
    </source>
</reference>
<evidence type="ECO:0000313" key="2">
    <source>
        <dbReference type="Proteomes" id="UP000593932"/>
    </source>
</evidence>
<accession>A0A7S6UIS6</accession>
<dbReference type="EMBL" id="CP063657">
    <property type="protein sequence ID" value="QOW21031.1"/>
    <property type="molecule type" value="Genomic_DNA"/>
</dbReference>
<proteinExistence type="predicted"/>
<keyword evidence="2" id="KW-1185">Reference proteome</keyword>
<evidence type="ECO:0000313" key="1">
    <source>
        <dbReference type="EMBL" id="QOW21031.1"/>
    </source>
</evidence>
<dbReference type="Proteomes" id="UP000593932">
    <property type="component" value="Chromosome"/>
</dbReference>
<name>A0A7S6UIS6_9GAMM</name>
<dbReference type="RefSeq" id="WP_194033628.1">
    <property type="nucleotide sequence ID" value="NZ_CP063657.1"/>
</dbReference>
<organism evidence="1 2">
    <name type="scientific">Novilysobacter avium</name>
    <dbReference type="NCBI Taxonomy" id="2781023"/>
    <lineage>
        <taxon>Bacteria</taxon>
        <taxon>Pseudomonadati</taxon>
        <taxon>Pseudomonadota</taxon>
        <taxon>Gammaproteobacteria</taxon>
        <taxon>Lysobacterales</taxon>
        <taxon>Lysobacteraceae</taxon>
        <taxon>Novilysobacter</taxon>
    </lineage>
</organism>
<gene>
    <name evidence="1" type="ORF">INQ42_06885</name>
</gene>
<sequence>MWDQDNSRAAPCAACADDDEGDLVARLYELSQDSAADDAELESLDAIVYQRLLQTYGDEVTVPLDA</sequence>
<protein>
    <submittedName>
        <fullName evidence="1">Uncharacterized protein</fullName>
    </submittedName>
</protein>